<keyword evidence="3" id="KW-1133">Transmembrane helix</keyword>
<dbReference type="SMART" id="SM00271">
    <property type="entry name" value="DnaJ"/>
    <property type="match status" value="1"/>
</dbReference>
<evidence type="ECO:0000313" key="5">
    <source>
        <dbReference type="EMBL" id="TKA93277.1"/>
    </source>
</evidence>
<dbReference type="Proteomes" id="UP000305198">
    <property type="component" value="Unassembled WGS sequence"/>
</dbReference>
<dbReference type="EMBL" id="SWAV01000001">
    <property type="protein sequence ID" value="TKA93277.1"/>
    <property type="molecule type" value="Genomic_DNA"/>
</dbReference>
<dbReference type="CDD" id="cd07316">
    <property type="entry name" value="terB_like_DjlA"/>
    <property type="match status" value="1"/>
</dbReference>
<dbReference type="CDD" id="cd06257">
    <property type="entry name" value="DnaJ"/>
    <property type="match status" value="1"/>
</dbReference>
<dbReference type="Pfam" id="PF00226">
    <property type="entry name" value="DnaJ"/>
    <property type="match status" value="1"/>
</dbReference>
<protein>
    <submittedName>
        <fullName evidence="5">Molecular chaperone DjlA</fullName>
    </submittedName>
</protein>
<evidence type="ECO:0000313" key="6">
    <source>
        <dbReference type="Proteomes" id="UP000305198"/>
    </source>
</evidence>
<dbReference type="InterPro" id="IPR029024">
    <property type="entry name" value="TerB-like"/>
</dbReference>
<dbReference type="AlphaFoldDB" id="A0A4V5NKW1"/>
<dbReference type="InterPro" id="IPR007791">
    <property type="entry name" value="DjlA_N"/>
</dbReference>
<evidence type="ECO:0000256" key="3">
    <source>
        <dbReference type="SAM" id="Phobius"/>
    </source>
</evidence>
<evidence type="ECO:0000256" key="2">
    <source>
        <dbReference type="SAM" id="MobiDB-lite"/>
    </source>
</evidence>
<dbReference type="InterPro" id="IPR036869">
    <property type="entry name" value="J_dom_sf"/>
</dbReference>
<keyword evidence="3" id="KW-0812">Transmembrane</keyword>
<feature type="domain" description="J" evidence="4">
    <location>
        <begin position="220"/>
        <end position="286"/>
    </location>
</feature>
<dbReference type="PROSITE" id="PS50076">
    <property type="entry name" value="DNAJ_2"/>
    <property type="match status" value="1"/>
</dbReference>
<dbReference type="OrthoDB" id="9782583at2"/>
<dbReference type="Gene3D" id="1.10.3680.10">
    <property type="entry name" value="TerB-like"/>
    <property type="match status" value="1"/>
</dbReference>
<reference evidence="5 6" key="1">
    <citation type="submission" date="2019-04" db="EMBL/GenBank/DDBJ databases">
        <title>Crypto-aerobic microbial life in anoxic (sulfidic) marine sediments.</title>
        <authorList>
            <person name="Bhattacharya S."/>
            <person name="Roy C."/>
            <person name="Mondal N."/>
            <person name="Sarkar J."/>
            <person name="Mandal S."/>
            <person name="Rameez M.J."/>
            <person name="Ghosh W."/>
        </authorList>
    </citation>
    <scope>NUCLEOTIDE SEQUENCE [LARGE SCALE GENOMIC DNA]</scope>
    <source>
        <strain evidence="5 6">SBBB</strain>
    </source>
</reference>
<dbReference type="PRINTS" id="PR00625">
    <property type="entry name" value="JDOMAIN"/>
</dbReference>
<dbReference type="InterPro" id="IPR001623">
    <property type="entry name" value="DnaJ_domain"/>
</dbReference>
<keyword evidence="1" id="KW-0143">Chaperone</keyword>
<dbReference type="Pfam" id="PF05099">
    <property type="entry name" value="TerB"/>
    <property type="match status" value="1"/>
</dbReference>
<evidence type="ECO:0000256" key="1">
    <source>
        <dbReference type="ARBA" id="ARBA00023186"/>
    </source>
</evidence>
<name>A0A4V5NKW1_9GAMM</name>
<evidence type="ECO:0000259" key="4">
    <source>
        <dbReference type="PROSITE" id="PS50076"/>
    </source>
</evidence>
<dbReference type="SUPFAM" id="SSF46565">
    <property type="entry name" value="Chaperone J-domain"/>
    <property type="match status" value="1"/>
</dbReference>
<comment type="caution">
    <text evidence="5">The sequence shown here is derived from an EMBL/GenBank/DDBJ whole genome shotgun (WGS) entry which is preliminary data.</text>
</comment>
<keyword evidence="3" id="KW-0472">Membrane</keyword>
<accession>A0A4V5NKW1</accession>
<gene>
    <name evidence="5" type="ORF">FA869_03625</name>
</gene>
<organism evidence="5 6">
    <name type="scientific">Halopseudomonas bauzanensis</name>
    <dbReference type="NCBI Taxonomy" id="653930"/>
    <lineage>
        <taxon>Bacteria</taxon>
        <taxon>Pseudomonadati</taxon>
        <taxon>Pseudomonadota</taxon>
        <taxon>Gammaproteobacteria</taxon>
        <taxon>Pseudomonadales</taxon>
        <taxon>Pseudomonadaceae</taxon>
        <taxon>Halopseudomonas</taxon>
    </lineage>
</organism>
<dbReference type="SUPFAM" id="SSF158682">
    <property type="entry name" value="TerB-like"/>
    <property type="match status" value="1"/>
</dbReference>
<proteinExistence type="predicted"/>
<sequence length="286" mass="31571">MLAAGSMSARRSGCSRPICGRGSADMLWPMTVVGVLLGSAVAGVPGGILGGVLGHALDRHWGLRRWSELPAQLGRRLGLRPEFQQVLFLCLGRMAKAYGRVTPEHLQLARELMQQYRLDESQRLAAMADFNRGKLPATTMERQLRRLCRQQPGRNAELLDGCWRMALVQGQPSTAARQLLDRWAVIAGLGKAEQQRMQQRHQRRRPGSAAPVSAGGGLQQAAAVLGIELDAEPAQIKRAYRRLLSRHHPDKQLAAGAGEAELAAAGEQVHRIQQAYEKIRRYRGFR</sequence>
<feature type="transmembrane region" description="Helical" evidence="3">
    <location>
        <begin position="32"/>
        <end position="57"/>
    </location>
</feature>
<dbReference type="Gene3D" id="1.10.287.110">
    <property type="entry name" value="DnaJ domain"/>
    <property type="match status" value="1"/>
</dbReference>
<feature type="region of interest" description="Disordered" evidence="2">
    <location>
        <begin position="194"/>
        <end position="215"/>
    </location>
</feature>